<organism evidence="1 2">
    <name type="scientific">Stenotrophomonas maltophilia</name>
    <name type="common">Pseudomonas maltophilia</name>
    <name type="synonym">Xanthomonas maltophilia</name>
    <dbReference type="NCBI Taxonomy" id="40324"/>
    <lineage>
        <taxon>Bacteria</taxon>
        <taxon>Pseudomonadati</taxon>
        <taxon>Pseudomonadota</taxon>
        <taxon>Gammaproteobacteria</taxon>
        <taxon>Lysobacterales</taxon>
        <taxon>Lysobacteraceae</taxon>
        <taxon>Stenotrophomonas</taxon>
        <taxon>Stenotrophomonas maltophilia group</taxon>
    </lineage>
</organism>
<dbReference type="EMBL" id="NEQV01000005">
    <property type="protein sequence ID" value="PJL25894.1"/>
    <property type="molecule type" value="Genomic_DNA"/>
</dbReference>
<accession>A0A2J0U997</accession>
<comment type="caution">
    <text evidence="1">The sequence shown here is derived from an EMBL/GenBank/DDBJ whole genome shotgun (WGS) entry which is preliminary data.</text>
</comment>
<evidence type="ECO:0008006" key="3">
    <source>
        <dbReference type="Google" id="ProtNLM"/>
    </source>
</evidence>
<reference evidence="1 2" key="1">
    <citation type="journal article" date="2017" name="Front. Microbiol.">
        <title>Double-Face Meets the Bacterial World: The Opportunistic Pathogen Stenotrophomonas maltophilia.</title>
        <authorList>
            <person name="Lira F."/>
            <person name="Berg G."/>
            <person name="Martinez J.L."/>
        </authorList>
    </citation>
    <scope>NUCLEOTIDE SEQUENCE [LARGE SCALE GENOMIC DNA]</scope>
    <source>
        <strain evidence="1 2">EA1</strain>
    </source>
</reference>
<proteinExistence type="predicted"/>
<evidence type="ECO:0000313" key="1">
    <source>
        <dbReference type="EMBL" id="PJL25894.1"/>
    </source>
</evidence>
<dbReference type="AlphaFoldDB" id="A0A2J0U997"/>
<evidence type="ECO:0000313" key="2">
    <source>
        <dbReference type="Proteomes" id="UP000230167"/>
    </source>
</evidence>
<gene>
    <name evidence="1" type="ORF">B9Y64_15320</name>
</gene>
<name>A0A2J0U997_STEMA</name>
<protein>
    <recommendedName>
        <fullName evidence="3">LysR substrate-binding domain-containing protein</fullName>
    </recommendedName>
</protein>
<sequence>MYGELINGDVASAIREIVPIDLHAEGGPVSIYYANRQFLPAKTRAFVDYVAESFRSRKLAERF</sequence>
<dbReference type="Proteomes" id="UP000230167">
    <property type="component" value="Unassembled WGS sequence"/>
</dbReference>